<keyword evidence="5 10" id="KW-0057">Aromatic amino acid biosynthesis</keyword>
<dbReference type="FunFam" id="3.40.50.720:FF:000086">
    <property type="entry name" value="Quinate/shikimate dehydrogenase"/>
    <property type="match status" value="1"/>
</dbReference>
<dbReference type="AlphaFoldDB" id="A0A8D5ZPL6"/>
<reference evidence="14" key="1">
    <citation type="journal article" date="2013" name="Int. J. Syst. Evol. Microbiol.">
        <title>Polycladomyces abyssicola gen. nov., sp. nov., a thermophilic filamentous bacterium isolated from hemipelagic sediment.</title>
        <authorList>
            <person name="Tsubouchi T."/>
            <person name="Shimane Y."/>
            <person name="Mori K."/>
            <person name="Usui K."/>
            <person name="Hiraki T."/>
            <person name="Tame A."/>
            <person name="Uematsu K."/>
            <person name="Maruyama T."/>
            <person name="Hatada Y."/>
        </authorList>
    </citation>
    <scope>NUCLEOTIDE SEQUENCE</scope>
    <source>
        <strain evidence="14">JIR-001</strain>
    </source>
</reference>
<feature type="domain" description="SDH C-terminal" evidence="13">
    <location>
        <begin position="247"/>
        <end position="277"/>
    </location>
</feature>
<comment type="pathway">
    <text evidence="1 10">Metabolic intermediate biosynthesis; chorismate biosynthesis; chorismate from D-erythrose 4-phosphate and phosphoenolpyruvate: step 4/7.</text>
</comment>
<evidence type="ECO:0000256" key="4">
    <source>
        <dbReference type="ARBA" id="ARBA00023002"/>
    </source>
</evidence>
<dbReference type="KEGG" id="pabs:JIR001_22560"/>
<feature type="domain" description="Shikimate dehydrogenase substrate binding N-terminal" evidence="12">
    <location>
        <begin position="12"/>
        <end position="94"/>
    </location>
</feature>
<dbReference type="Pfam" id="PF18317">
    <property type="entry name" value="SDH_C"/>
    <property type="match status" value="1"/>
</dbReference>
<comment type="subunit">
    <text evidence="10">Homodimer.</text>
</comment>
<dbReference type="NCBIfam" id="NF001319">
    <property type="entry name" value="PRK00258.3-3"/>
    <property type="match status" value="1"/>
</dbReference>
<dbReference type="CDD" id="cd01065">
    <property type="entry name" value="NAD_bind_Shikimate_DH"/>
    <property type="match status" value="1"/>
</dbReference>
<feature type="binding site" evidence="10">
    <location>
        <position position="83"/>
    </location>
    <ligand>
        <name>NADP(+)</name>
        <dbReference type="ChEBI" id="CHEBI:58349"/>
    </ligand>
</feature>
<evidence type="ECO:0000256" key="8">
    <source>
        <dbReference type="ARBA" id="ARBA00052329"/>
    </source>
</evidence>
<feature type="binding site" evidence="10">
    <location>
        <begin position="20"/>
        <end position="22"/>
    </location>
    <ligand>
        <name>shikimate</name>
        <dbReference type="ChEBI" id="CHEBI:36208"/>
    </ligand>
</feature>
<comment type="catalytic activity">
    <reaction evidence="8">
        <text>shikimate + NAD(+) = 3-dehydroshikimate + NADH + H(+)</text>
        <dbReference type="Rhea" id="RHEA:17741"/>
        <dbReference type="ChEBI" id="CHEBI:15378"/>
        <dbReference type="ChEBI" id="CHEBI:16630"/>
        <dbReference type="ChEBI" id="CHEBI:36208"/>
        <dbReference type="ChEBI" id="CHEBI:57540"/>
        <dbReference type="ChEBI" id="CHEBI:57945"/>
    </reaction>
</comment>
<dbReference type="GO" id="GO:0009423">
    <property type="term" value="P:chorismate biosynthetic process"/>
    <property type="evidence" value="ECO:0007669"/>
    <property type="project" value="UniProtKB-UniRule"/>
</dbReference>
<dbReference type="Gene3D" id="3.40.50.10860">
    <property type="entry name" value="Leucine Dehydrogenase, chain A, domain 1"/>
    <property type="match status" value="1"/>
</dbReference>
<dbReference type="Proteomes" id="UP000677436">
    <property type="component" value="Chromosome"/>
</dbReference>
<evidence type="ECO:0000313" key="14">
    <source>
        <dbReference type="EMBL" id="BCU82473.1"/>
    </source>
</evidence>
<dbReference type="FunFam" id="3.40.50.10860:FF:000004">
    <property type="entry name" value="Quinate/shikimate dehydrogenase"/>
    <property type="match status" value="1"/>
</dbReference>
<reference evidence="14" key="2">
    <citation type="journal article" date="2021" name="Microbiol. Resour. Announc.">
        <title>Complete Genome Sequence of Polycladomyces abyssicola JIR-001T, Isolated from Hemipelagic Sediment in Deep Seawater.</title>
        <authorList>
            <person name="Tsubouchi T."/>
            <person name="Kaneko Y."/>
        </authorList>
    </citation>
    <scope>NUCLEOTIDE SEQUENCE</scope>
    <source>
        <strain evidence="14">JIR-001</strain>
    </source>
</reference>
<feature type="binding site" evidence="10">
    <location>
        <position position="92"/>
    </location>
    <ligand>
        <name>shikimate</name>
        <dbReference type="ChEBI" id="CHEBI:36208"/>
    </ligand>
</feature>
<evidence type="ECO:0000256" key="7">
    <source>
        <dbReference type="ARBA" id="ARBA00051639"/>
    </source>
</evidence>
<evidence type="ECO:0000256" key="5">
    <source>
        <dbReference type="ARBA" id="ARBA00023141"/>
    </source>
</evidence>
<name>A0A8D5ZPL6_9BACL</name>
<comment type="similarity">
    <text evidence="10">Belongs to the shikimate dehydrogenase family.</text>
</comment>
<dbReference type="InterPro" id="IPR036291">
    <property type="entry name" value="NAD(P)-bd_dom_sf"/>
</dbReference>
<feature type="binding site" evidence="10">
    <location>
        <position position="67"/>
    </location>
    <ligand>
        <name>shikimate</name>
        <dbReference type="ChEBI" id="CHEBI:36208"/>
    </ligand>
</feature>
<evidence type="ECO:0000256" key="6">
    <source>
        <dbReference type="ARBA" id="ARBA00049442"/>
    </source>
</evidence>
<feature type="binding site" evidence="10">
    <location>
        <position position="107"/>
    </location>
    <ligand>
        <name>shikimate</name>
        <dbReference type="ChEBI" id="CHEBI:36208"/>
    </ligand>
</feature>
<gene>
    <name evidence="10 14" type="primary">aroE</name>
    <name evidence="14" type="ORF">JIR001_22560</name>
</gene>
<dbReference type="InterPro" id="IPR011342">
    <property type="entry name" value="Shikimate_DH"/>
</dbReference>
<dbReference type="InterPro" id="IPR046346">
    <property type="entry name" value="Aminoacid_DH-like_N_sf"/>
</dbReference>
<feature type="binding site" evidence="10">
    <location>
        <position position="247"/>
    </location>
    <ligand>
        <name>NADP(+)</name>
        <dbReference type="ChEBI" id="CHEBI:58349"/>
    </ligand>
</feature>
<proteinExistence type="inferred from homology"/>
<accession>A0A8D5ZPL6</accession>
<dbReference type="GO" id="GO:0004764">
    <property type="term" value="F:shikimate 3-dehydrogenase (NADP+) activity"/>
    <property type="evidence" value="ECO:0007669"/>
    <property type="project" value="UniProtKB-UniRule"/>
</dbReference>
<dbReference type="Pfam" id="PF08501">
    <property type="entry name" value="Shikimate_dh_N"/>
    <property type="match status" value="1"/>
</dbReference>
<feature type="domain" description="Quinate/shikimate 5-dehydrogenase/glutamyl-tRNA reductase" evidence="11">
    <location>
        <begin position="122"/>
        <end position="198"/>
    </location>
</feature>
<feature type="active site" description="Proton acceptor" evidence="10">
    <location>
        <position position="71"/>
    </location>
</feature>
<feature type="binding site" evidence="10">
    <location>
        <position position="224"/>
    </location>
    <ligand>
        <name>NADP(+)</name>
        <dbReference type="ChEBI" id="CHEBI:58349"/>
    </ligand>
</feature>
<dbReference type="PANTHER" id="PTHR21089:SF1">
    <property type="entry name" value="BIFUNCTIONAL 3-DEHYDROQUINATE DEHYDRATASE_SHIKIMATE DEHYDROGENASE, CHLOROPLASTIC"/>
    <property type="match status" value="1"/>
</dbReference>
<evidence type="ECO:0000313" key="15">
    <source>
        <dbReference type="Proteomes" id="UP000677436"/>
    </source>
</evidence>
<keyword evidence="4 10" id="KW-0560">Oxidoreductase</keyword>
<dbReference type="InterPro" id="IPR022893">
    <property type="entry name" value="Shikimate_DH_fam"/>
</dbReference>
<evidence type="ECO:0000259" key="12">
    <source>
        <dbReference type="Pfam" id="PF08501"/>
    </source>
</evidence>
<evidence type="ECO:0000256" key="10">
    <source>
        <dbReference type="HAMAP-Rule" id="MF_00222"/>
    </source>
</evidence>
<dbReference type="NCBIfam" id="TIGR00507">
    <property type="entry name" value="aroE"/>
    <property type="match status" value="1"/>
</dbReference>
<dbReference type="NCBIfam" id="NF001314">
    <property type="entry name" value="PRK00258.2-2"/>
    <property type="match status" value="1"/>
</dbReference>
<organism evidence="14 15">
    <name type="scientific">Polycladomyces abyssicola</name>
    <dbReference type="NCBI Taxonomy" id="1125966"/>
    <lineage>
        <taxon>Bacteria</taxon>
        <taxon>Bacillati</taxon>
        <taxon>Bacillota</taxon>
        <taxon>Bacilli</taxon>
        <taxon>Bacillales</taxon>
        <taxon>Thermoactinomycetaceae</taxon>
        <taxon>Polycladomyces</taxon>
    </lineage>
</organism>
<dbReference type="HAMAP" id="MF_00222">
    <property type="entry name" value="Shikimate_DH_AroE"/>
    <property type="match status" value="1"/>
</dbReference>
<dbReference type="RefSeq" id="WP_212772805.1">
    <property type="nucleotide sequence ID" value="NZ_AP024601.1"/>
</dbReference>
<keyword evidence="2 10" id="KW-0028">Amino-acid biosynthesis</keyword>
<feature type="binding site" evidence="10">
    <location>
        <begin position="156"/>
        <end position="161"/>
    </location>
    <ligand>
        <name>NADP(+)</name>
        <dbReference type="ChEBI" id="CHEBI:58349"/>
    </ligand>
</feature>
<comment type="pathway">
    <text evidence="9">Aromatic compound metabolism; 3,4-dihydroxybenzoate biosynthesis; 3-dehydroquinate from D-quinate (NAD(+) route).</text>
</comment>
<evidence type="ECO:0000256" key="1">
    <source>
        <dbReference type="ARBA" id="ARBA00004871"/>
    </source>
</evidence>
<evidence type="ECO:0000256" key="2">
    <source>
        <dbReference type="ARBA" id="ARBA00022605"/>
    </source>
</evidence>
<dbReference type="UniPathway" id="UPA00053">
    <property type="reaction ID" value="UER00087"/>
</dbReference>
<feature type="binding site" evidence="10">
    <location>
        <position position="226"/>
    </location>
    <ligand>
        <name>shikimate</name>
        <dbReference type="ChEBI" id="CHEBI:36208"/>
    </ligand>
</feature>
<dbReference type="Pfam" id="PF01488">
    <property type="entry name" value="Shikimate_DH"/>
    <property type="match status" value="1"/>
</dbReference>
<dbReference type="InterPro" id="IPR013708">
    <property type="entry name" value="Shikimate_DH-bd_N"/>
</dbReference>
<sequence length="283" mass="30486">MHIDGTTGVVALLGHPVAHSKSPEMMNRAFQTAGLPYIYAAFDVAPEALGDAVRGLRALGVRGWNVTIPHKVAIMEWLDEVDETARAIGAVNTVVNDNGRLVGYNTDGTGYLRSLQEETGLDVTAQRVLIIGAGGAARAVGHALATAGVRHITVANRTTEKAEELAAHLGQWTATDVVGLADINRVLEETTLLVQSTSVGMYPHVDEIPIAPSGLHDRLIVSDLIYRPKWTRLLQEAKKRGARVHSGLGMLLYQAVLAFEHWTGRPAPVETMREVLEASLQGE</sequence>
<keyword evidence="15" id="KW-1185">Reference proteome</keyword>
<dbReference type="GO" id="GO:0030266">
    <property type="term" value="F:quinate 3-dehydrogenase (NAD+) activity"/>
    <property type="evidence" value="ECO:0007669"/>
    <property type="project" value="UniProtKB-EC"/>
</dbReference>
<comment type="function">
    <text evidence="10">Involved in the biosynthesis of the chorismate, which leads to the biosynthesis of aromatic amino acids. Catalyzes the reversible NADPH linked reduction of 3-dehydroshikimate (DHSA) to yield shikimate (SA).</text>
</comment>
<dbReference type="PANTHER" id="PTHR21089">
    <property type="entry name" value="SHIKIMATE DEHYDROGENASE"/>
    <property type="match status" value="1"/>
</dbReference>
<dbReference type="GO" id="GO:0019632">
    <property type="term" value="P:shikimate metabolic process"/>
    <property type="evidence" value="ECO:0007669"/>
    <property type="project" value="InterPro"/>
</dbReference>
<evidence type="ECO:0000259" key="11">
    <source>
        <dbReference type="Pfam" id="PF01488"/>
    </source>
</evidence>
<dbReference type="EMBL" id="AP024601">
    <property type="protein sequence ID" value="BCU82473.1"/>
    <property type="molecule type" value="Genomic_DNA"/>
</dbReference>
<protein>
    <recommendedName>
        <fullName evidence="10">Shikimate dehydrogenase (NADP(+))</fullName>
        <shortName evidence="10">SDH</shortName>
        <ecNumber evidence="10">1.1.1.25</ecNumber>
    </recommendedName>
</protein>
<dbReference type="InterPro" id="IPR041121">
    <property type="entry name" value="SDH_C"/>
</dbReference>
<evidence type="ECO:0000256" key="9">
    <source>
        <dbReference type="ARBA" id="ARBA00060613"/>
    </source>
</evidence>
<evidence type="ECO:0000259" key="13">
    <source>
        <dbReference type="Pfam" id="PF18317"/>
    </source>
</evidence>
<dbReference type="GO" id="GO:0008652">
    <property type="term" value="P:amino acid biosynthetic process"/>
    <property type="evidence" value="ECO:0007669"/>
    <property type="project" value="UniProtKB-KW"/>
</dbReference>
<feature type="binding site" evidence="10">
    <location>
        <begin position="132"/>
        <end position="136"/>
    </location>
    <ligand>
        <name>NADP(+)</name>
        <dbReference type="ChEBI" id="CHEBI:58349"/>
    </ligand>
</feature>
<dbReference type="EC" id="1.1.1.25" evidence="10"/>
<dbReference type="Gene3D" id="3.40.50.720">
    <property type="entry name" value="NAD(P)-binding Rossmann-like Domain"/>
    <property type="match status" value="1"/>
</dbReference>
<comment type="catalytic activity">
    <reaction evidence="6 10">
        <text>shikimate + NADP(+) = 3-dehydroshikimate + NADPH + H(+)</text>
        <dbReference type="Rhea" id="RHEA:17737"/>
        <dbReference type="ChEBI" id="CHEBI:15378"/>
        <dbReference type="ChEBI" id="CHEBI:16630"/>
        <dbReference type="ChEBI" id="CHEBI:36208"/>
        <dbReference type="ChEBI" id="CHEBI:57783"/>
        <dbReference type="ChEBI" id="CHEBI:58349"/>
        <dbReference type="EC" id="1.1.1.25"/>
    </reaction>
</comment>
<feature type="binding site" evidence="10">
    <location>
        <position position="254"/>
    </location>
    <ligand>
        <name>shikimate</name>
        <dbReference type="ChEBI" id="CHEBI:36208"/>
    </ligand>
</feature>
<dbReference type="GO" id="GO:0009073">
    <property type="term" value="P:aromatic amino acid family biosynthetic process"/>
    <property type="evidence" value="ECO:0007669"/>
    <property type="project" value="UniProtKB-KW"/>
</dbReference>
<dbReference type="GO" id="GO:0050661">
    <property type="term" value="F:NADP binding"/>
    <property type="evidence" value="ECO:0007669"/>
    <property type="project" value="InterPro"/>
</dbReference>
<evidence type="ECO:0000256" key="3">
    <source>
        <dbReference type="ARBA" id="ARBA00022857"/>
    </source>
</evidence>
<dbReference type="InterPro" id="IPR006151">
    <property type="entry name" value="Shikm_DH/Glu-tRNA_Rdtase"/>
</dbReference>
<comment type="catalytic activity">
    <reaction evidence="7">
        <text>L-quinate + NAD(+) = 3-dehydroquinate + NADH + H(+)</text>
        <dbReference type="Rhea" id="RHEA:22364"/>
        <dbReference type="ChEBI" id="CHEBI:15378"/>
        <dbReference type="ChEBI" id="CHEBI:29751"/>
        <dbReference type="ChEBI" id="CHEBI:32364"/>
        <dbReference type="ChEBI" id="CHEBI:57540"/>
        <dbReference type="ChEBI" id="CHEBI:57945"/>
        <dbReference type="EC" id="1.1.1.24"/>
    </reaction>
</comment>
<dbReference type="SUPFAM" id="SSF51735">
    <property type="entry name" value="NAD(P)-binding Rossmann-fold domains"/>
    <property type="match status" value="1"/>
</dbReference>
<dbReference type="GO" id="GO:0005829">
    <property type="term" value="C:cytosol"/>
    <property type="evidence" value="ECO:0007669"/>
    <property type="project" value="TreeGrafter"/>
</dbReference>
<dbReference type="SUPFAM" id="SSF53223">
    <property type="entry name" value="Aminoacid dehydrogenase-like, N-terminal domain"/>
    <property type="match status" value="1"/>
</dbReference>
<keyword evidence="3 10" id="KW-0521">NADP</keyword>